<organism evidence="1 2">
    <name type="scientific">Riccia fluitans</name>
    <dbReference type="NCBI Taxonomy" id="41844"/>
    <lineage>
        <taxon>Eukaryota</taxon>
        <taxon>Viridiplantae</taxon>
        <taxon>Streptophyta</taxon>
        <taxon>Embryophyta</taxon>
        <taxon>Marchantiophyta</taxon>
        <taxon>Marchantiopsida</taxon>
        <taxon>Marchantiidae</taxon>
        <taxon>Marchantiales</taxon>
        <taxon>Ricciaceae</taxon>
        <taxon>Riccia</taxon>
    </lineage>
</organism>
<protein>
    <submittedName>
        <fullName evidence="1">Uncharacterized protein</fullName>
    </submittedName>
</protein>
<evidence type="ECO:0000313" key="2">
    <source>
        <dbReference type="Proteomes" id="UP001605036"/>
    </source>
</evidence>
<dbReference type="Proteomes" id="UP001605036">
    <property type="component" value="Unassembled WGS sequence"/>
</dbReference>
<sequence>MVREKRLVWRFVKTWPRDEEKVVRNIRRVIAEAKLEGPSLAGVDPAAWEQKLQREEARNAWLNEVIGTLTSELQTLCNEGTKVKLTGKVPDRDWLHEAKQRWRANPSPENLFRLTEALEEHEDQIVVREKMFLKHTRYLTVKVGVEEAPPDISRAVVVLCSRNDVLYTSAERQE</sequence>
<name>A0ABD1XNP2_9MARC</name>
<dbReference type="AlphaFoldDB" id="A0ABD1XNP2"/>
<comment type="caution">
    <text evidence="1">The sequence shown here is derived from an EMBL/GenBank/DDBJ whole genome shotgun (WGS) entry which is preliminary data.</text>
</comment>
<reference evidence="1 2" key="1">
    <citation type="submission" date="2024-09" db="EMBL/GenBank/DDBJ databases">
        <title>Chromosome-scale assembly of Riccia fluitans.</title>
        <authorList>
            <person name="Paukszto L."/>
            <person name="Sawicki J."/>
            <person name="Karawczyk K."/>
            <person name="Piernik-Szablinska J."/>
            <person name="Szczecinska M."/>
            <person name="Mazdziarz M."/>
        </authorList>
    </citation>
    <scope>NUCLEOTIDE SEQUENCE [LARGE SCALE GENOMIC DNA]</scope>
    <source>
        <strain evidence="1">Rf_01</strain>
        <tissue evidence="1">Aerial parts of the thallus</tissue>
    </source>
</reference>
<gene>
    <name evidence="1" type="ORF">R1flu_028109</name>
</gene>
<proteinExistence type="predicted"/>
<evidence type="ECO:0000313" key="1">
    <source>
        <dbReference type="EMBL" id="KAL2609536.1"/>
    </source>
</evidence>
<keyword evidence="2" id="KW-1185">Reference proteome</keyword>
<accession>A0ABD1XNP2</accession>
<dbReference type="EMBL" id="JBHFFA010000008">
    <property type="protein sequence ID" value="KAL2609536.1"/>
    <property type="molecule type" value="Genomic_DNA"/>
</dbReference>